<evidence type="ECO:0000313" key="8">
    <source>
        <dbReference type="Proteomes" id="UP000285970"/>
    </source>
</evidence>
<evidence type="ECO:0000256" key="1">
    <source>
        <dbReference type="ARBA" id="ARBA00022576"/>
    </source>
</evidence>
<feature type="compositionally biased region" description="Polar residues" evidence="6">
    <location>
        <begin position="1"/>
        <end position="10"/>
    </location>
</feature>
<dbReference type="PROSITE" id="PS00600">
    <property type="entry name" value="AA_TRANSFER_CLASS_3"/>
    <property type="match status" value="1"/>
</dbReference>
<feature type="binding site" evidence="5">
    <location>
        <position position="291"/>
    </location>
    <ligand>
        <name>pyridoxal 5'-phosphate</name>
        <dbReference type="ChEBI" id="CHEBI:597326"/>
    </ligand>
</feature>
<dbReference type="GO" id="GO:0030170">
    <property type="term" value="F:pyridoxal phosphate binding"/>
    <property type="evidence" value="ECO:0007669"/>
    <property type="project" value="InterPro"/>
</dbReference>
<dbReference type="InterPro" id="IPR015424">
    <property type="entry name" value="PyrdxlP-dep_Trfase"/>
</dbReference>
<feature type="binding site" evidence="5">
    <location>
        <begin position="233"/>
        <end position="236"/>
    </location>
    <ligand>
        <name>pyridoxal 5'-phosphate</name>
        <dbReference type="ChEBI" id="CHEBI:597326"/>
    </ligand>
</feature>
<dbReference type="Gene3D" id="3.90.1150.10">
    <property type="entry name" value="Aspartate Aminotransferase, domain 1"/>
    <property type="match status" value="1"/>
</dbReference>
<dbReference type="FunFam" id="3.40.640.10:FF:000004">
    <property type="entry name" value="Acetylornithine aminotransferase"/>
    <property type="match status" value="1"/>
</dbReference>
<evidence type="ECO:0000313" key="7">
    <source>
        <dbReference type="EMBL" id="RWR17058.1"/>
    </source>
</evidence>
<name>A0A3S3KW03_9MICO</name>
<dbReference type="GO" id="GO:0005737">
    <property type="term" value="C:cytoplasm"/>
    <property type="evidence" value="ECO:0007669"/>
    <property type="project" value="UniProtKB-SubCell"/>
</dbReference>
<comment type="subcellular location">
    <subcellularLocation>
        <location evidence="5">Cytoplasm</location>
    </subcellularLocation>
</comment>
<dbReference type="NCBIfam" id="NF002325">
    <property type="entry name" value="PRK01278.1"/>
    <property type="match status" value="1"/>
</dbReference>
<dbReference type="InterPro" id="IPR015422">
    <property type="entry name" value="PyrdxlP-dep_Trfase_small"/>
</dbReference>
<dbReference type="UniPathway" id="UPA00068">
    <property type="reaction ID" value="UER00109"/>
</dbReference>
<evidence type="ECO:0000256" key="4">
    <source>
        <dbReference type="ARBA" id="ARBA00022898"/>
    </source>
</evidence>
<keyword evidence="5" id="KW-0963">Cytoplasm</keyword>
<evidence type="ECO:0000256" key="6">
    <source>
        <dbReference type="SAM" id="MobiDB-lite"/>
    </source>
</evidence>
<dbReference type="HAMAP" id="MF_01107">
    <property type="entry name" value="ArgD_aminotrans_3"/>
    <property type="match status" value="1"/>
</dbReference>
<comment type="pathway">
    <text evidence="5">Amino-acid biosynthesis; L-arginine biosynthesis; N(2)-acetyl-L-ornithine from L-glutamate: step 4/4.</text>
</comment>
<dbReference type="GO" id="GO:0003992">
    <property type="term" value="F:N2-acetyl-L-ornithine:2-oxoglutarate 5-aminotransferase activity"/>
    <property type="evidence" value="ECO:0007669"/>
    <property type="project" value="UniProtKB-UniRule"/>
</dbReference>
<dbReference type="RefSeq" id="WP_128218427.1">
    <property type="nucleotide sequence ID" value="NZ_RBZY01000045.1"/>
</dbReference>
<proteinExistence type="inferred from homology"/>
<comment type="miscellaneous">
    <text evidence="5">May also have succinyldiaminopimelate aminotransferase activity, thus carrying out the corresponding step in lysine biosynthesis.</text>
</comment>
<dbReference type="GO" id="GO:0006526">
    <property type="term" value="P:L-arginine biosynthetic process"/>
    <property type="evidence" value="ECO:0007669"/>
    <property type="project" value="UniProtKB-UniRule"/>
</dbReference>
<dbReference type="InterPro" id="IPR015421">
    <property type="entry name" value="PyrdxlP-dep_Trfase_major"/>
</dbReference>
<keyword evidence="2 5" id="KW-0028">Amino-acid biosynthesis</keyword>
<dbReference type="NCBIfam" id="TIGR00707">
    <property type="entry name" value="argD"/>
    <property type="match status" value="1"/>
</dbReference>
<comment type="similarity">
    <text evidence="5">Belongs to the class-III pyridoxal-phosphate-dependent aminotransferase family. ArgD subfamily.</text>
</comment>
<dbReference type="InterPro" id="IPR005814">
    <property type="entry name" value="Aminotrans_3"/>
</dbReference>
<feature type="binding site" evidence="5">
    <location>
        <position position="149"/>
    </location>
    <ligand>
        <name>pyridoxal 5'-phosphate</name>
        <dbReference type="ChEBI" id="CHEBI:597326"/>
    </ligand>
</feature>
<accession>A0A3S3KW03</accession>
<keyword evidence="1 5" id="KW-0032">Aminotransferase</keyword>
<protein>
    <recommendedName>
        <fullName evidence="5">Acetylornithine aminotransferase</fullName>
        <shortName evidence="5">ACOAT</shortName>
        <ecNumber evidence="5">2.6.1.11</ecNumber>
    </recommendedName>
</protein>
<keyword evidence="3 5" id="KW-0808">Transferase</keyword>
<evidence type="ECO:0000256" key="5">
    <source>
        <dbReference type="HAMAP-Rule" id="MF_01107"/>
    </source>
</evidence>
<sequence length="424" mass="43275">MNADTTQGSSAGPAPSWQEDAGRDLVRSFGDRMALFVRGEGAYVWDGDGKRYLDFLAGIAVDALGHAHPTFVEAVATQAATLTHVSNYFATPPQLALAARLKRLAGTGDAGRVYFANSGAEANEAAFKLARLHGRGTQRTRILALKNGFHGRTMGALALTGKPALQADFLPMVPGVEHIDATIDALEAAADDRVAAFIVEPIQGEAGVVELPDGYLEAAREITARHGALLIVDEIQTGAGRTGEWFAFQHAGIVPDAITVAKGIGGGFPIGALITFGAASELFFPGTHGSTYGGNALGTAVAGAVLGEIEASGLLANASAREEQLRAGIAGLGSPLVAGVRGRGLLLGVALAHPVAKAVVAAAQEHGLIVNAANDETIRLAPPLIIGDAEISEFLTLFGAALATAADALMIDESAAAATEGVPA</sequence>
<dbReference type="EC" id="2.6.1.11" evidence="5"/>
<dbReference type="PIRSF" id="PIRSF000521">
    <property type="entry name" value="Transaminase_4ab_Lys_Orn"/>
    <property type="match status" value="1"/>
</dbReference>
<comment type="subunit">
    <text evidence="5">Homodimer.</text>
</comment>
<dbReference type="PANTHER" id="PTHR11986:SF79">
    <property type="entry name" value="ACETYLORNITHINE AMINOTRANSFERASE, MITOCHONDRIAL"/>
    <property type="match status" value="1"/>
</dbReference>
<feature type="binding site" evidence="5">
    <location>
        <begin position="119"/>
        <end position="120"/>
    </location>
    <ligand>
        <name>pyridoxal 5'-phosphate</name>
        <dbReference type="ChEBI" id="CHEBI:597326"/>
    </ligand>
</feature>
<dbReference type="InterPro" id="IPR050103">
    <property type="entry name" value="Class-III_PLP-dep_AT"/>
</dbReference>
<dbReference type="Proteomes" id="UP000285970">
    <property type="component" value="Unassembled WGS sequence"/>
</dbReference>
<keyword evidence="5" id="KW-0055">Arginine biosynthesis</keyword>
<feature type="binding site" evidence="5">
    <location>
        <position position="152"/>
    </location>
    <ligand>
        <name>N(2)-acetyl-L-ornithine</name>
        <dbReference type="ChEBI" id="CHEBI:57805"/>
    </ligand>
</feature>
<dbReference type="GO" id="GO:0042802">
    <property type="term" value="F:identical protein binding"/>
    <property type="evidence" value="ECO:0007669"/>
    <property type="project" value="TreeGrafter"/>
</dbReference>
<comment type="catalytic activity">
    <reaction evidence="5">
        <text>N(2)-acetyl-L-ornithine + 2-oxoglutarate = N-acetyl-L-glutamate 5-semialdehyde + L-glutamate</text>
        <dbReference type="Rhea" id="RHEA:18049"/>
        <dbReference type="ChEBI" id="CHEBI:16810"/>
        <dbReference type="ChEBI" id="CHEBI:29123"/>
        <dbReference type="ChEBI" id="CHEBI:29985"/>
        <dbReference type="ChEBI" id="CHEBI:57805"/>
        <dbReference type="EC" id="2.6.1.11"/>
    </reaction>
</comment>
<comment type="caution">
    <text evidence="7">The sequence shown here is derived from an EMBL/GenBank/DDBJ whole genome shotgun (WGS) entry which is preliminary data.</text>
</comment>
<keyword evidence="4 5" id="KW-0663">Pyridoxal phosphate</keyword>
<dbReference type="SUPFAM" id="SSF53383">
    <property type="entry name" value="PLP-dependent transferases"/>
    <property type="match status" value="1"/>
</dbReference>
<reference evidence="7 8" key="1">
    <citation type="journal article" date="2018" name="Front. Microbiol.">
        <title>Novel Insights Into Bacterial Dimethylsulfoniopropionate Catabolism in the East China Sea.</title>
        <authorList>
            <person name="Liu J."/>
            <person name="Liu J."/>
            <person name="Zhang S.H."/>
            <person name="Liang J."/>
            <person name="Lin H."/>
            <person name="Song D."/>
            <person name="Yang G.P."/>
            <person name="Todd J.D."/>
            <person name="Zhang X.H."/>
        </authorList>
    </citation>
    <scope>NUCLEOTIDE SEQUENCE [LARGE SCALE GENOMIC DNA]</scope>
    <source>
        <strain evidence="7 8">ZYFD042</strain>
    </source>
</reference>
<feature type="modified residue" description="N6-(pyridoxal phosphate)lysine" evidence="5">
    <location>
        <position position="262"/>
    </location>
</feature>
<dbReference type="OrthoDB" id="9801052at2"/>
<dbReference type="AlphaFoldDB" id="A0A3S3KW03"/>
<comment type="cofactor">
    <cofactor evidence="5">
        <name>pyridoxal 5'-phosphate</name>
        <dbReference type="ChEBI" id="CHEBI:597326"/>
    </cofactor>
    <text evidence="5">Binds 1 pyridoxal phosphate per subunit.</text>
</comment>
<dbReference type="EMBL" id="RBZY01000045">
    <property type="protein sequence ID" value="RWR17058.1"/>
    <property type="molecule type" value="Genomic_DNA"/>
</dbReference>
<evidence type="ECO:0000256" key="3">
    <source>
        <dbReference type="ARBA" id="ARBA00022679"/>
    </source>
</evidence>
<dbReference type="PANTHER" id="PTHR11986">
    <property type="entry name" value="AMINOTRANSFERASE CLASS III"/>
    <property type="match status" value="1"/>
</dbReference>
<dbReference type="Gene3D" id="3.40.640.10">
    <property type="entry name" value="Type I PLP-dependent aspartate aminotransferase-like (Major domain)"/>
    <property type="match status" value="1"/>
</dbReference>
<dbReference type="InterPro" id="IPR004636">
    <property type="entry name" value="AcOrn/SuccOrn_fam"/>
</dbReference>
<feature type="region of interest" description="Disordered" evidence="6">
    <location>
        <begin position="1"/>
        <end position="21"/>
    </location>
</feature>
<dbReference type="Pfam" id="PF00202">
    <property type="entry name" value="Aminotran_3"/>
    <property type="match status" value="1"/>
</dbReference>
<dbReference type="NCBIfam" id="NF002874">
    <property type="entry name" value="PRK03244.1"/>
    <property type="match status" value="1"/>
</dbReference>
<dbReference type="InterPro" id="IPR049704">
    <property type="entry name" value="Aminotrans_3_PPA_site"/>
</dbReference>
<feature type="binding site" evidence="5">
    <location>
        <position position="290"/>
    </location>
    <ligand>
        <name>N(2)-acetyl-L-ornithine</name>
        <dbReference type="ChEBI" id="CHEBI:57805"/>
    </ligand>
</feature>
<dbReference type="CDD" id="cd00610">
    <property type="entry name" value="OAT_like"/>
    <property type="match status" value="1"/>
</dbReference>
<gene>
    <name evidence="5" type="primary">argD</name>
    <name evidence="7" type="ORF">D8Y23_12375</name>
</gene>
<evidence type="ECO:0000256" key="2">
    <source>
        <dbReference type="ARBA" id="ARBA00022605"/>
    </source>
</evidence>
<organism evidence="7 8">
    <name type="scientific">Microbacterium enclense</name>
    <dbReference type="NCBI Taxonomy" id="993073"/>
    <lineage>
        <taxon>Bacteria</taxon>
        <taxon>Bacillati</taxon>
        <taxon>Actinomycetota</taxon>
        <taxon>Actinomycetes</taxon>
        <taxon>Micrococcales</taxon>
        <taxon>Microbacteriaceae</taxon>
        <taxon>Microbacterium</taxon>
    </lineage>
</organism>